<evidence type="ECO:0000313" key="3">
    <source>
        <dbReference type="Proteomes" id="UP000314294"/>
    </source>
</evidence>
<reference evidence="2 3" key="1">
    <citation type="submission" date="2019-03" db="EMBL/GenBank/DDBJ databases">
        <title>First draft genome of Liparis tanakae, snailfish: a comprehensive survey of snailfish specific genes.</title>
        <authorList>
            <person name="Kim W."/>
            <person name="Song I."/>
            <person name="Jeong J.-H."/>
            <person name="Kim D."/>
            <person name="Kim S."/>
            <person name="Ryu S."/>
            <person name="Song J.Y."/>
            <person name="Lee S.K."/>
        </authorList>
    </citation>
    <scope>NUCLEOTIDE SEQUENCE [LARGE SCALE GENOMIC DNA]</scope>
    <source>
        <tissue evidence="2">Muscle</tissue>
    </source>
</reference>
<keyword evidence="3" id="KW-1185">Reference proteome</keyword>
<feature type="region of interest" description="Disordered" evidence="1">
    <location>
        <begin position="1"/>
        <end position="31"/>
    </location>
</feature>
<proteinExistence type="predicted"/>
<feature type="compositionally biased region" description="Basic and acidic residues" evidence="1">
    <location>
        <begin position="15"/>
        <end position="24"/>
    </location>
</feature>
<gene>
    <name evidence="2" type="ORF">EYF80_042635</name>
</gene>
<dbReference type="AlphaFoldDB" id="A0A4Z2G1I1"/>
<name>A0A4Z2G1I1_9TELE</name>
<feature type="compositionally biased region" description="Basic and acidic residues" evidence="1">
    <location>
        <begin position="63"/>
        <end position="74"/>
    </location>
</feature>
<dbReference type="Proteomes" id="UP000314294">
    <property type="component" value="Unassembled WGS sequence"/>
</dbReference>
<sequence length="93" mass="9945">MNRRSPERQPGGARRSPEEPRGARSEGGAAAAAAVTASLHNMDALRCGTRSRYEIYGATQHEMVQREGKGEAARSRGNRINPTASPTGGLERV</sequence>
<protein>
    <submittedName>
        <fullName evidence="2">Uncharacterized protein</fullName>
    </submittedName>
</protein>
<comment type="caution">
    <text evidence="2">The sequence shown here is derived from an EMBL/GenBank/DDBJ whole genome shotgun (WGS) entry which is preliminary data.</text>
</comment>
<dbReference type="EMBL" id="SRLO01000756">
    <property type="protein sequence ID" value="TNN47131.1"/>
    <property type="molecule type" value="Genomic_DNA"/>
</dbReference>
<organism evidence="2 3">
    <name type="scientific">Liparis tanakae</name>
    <name type="common">Tanaka's snailfish</name>
    <dbReference type="NCBI Taxonomy" id="230148"/>
    <lineage>
        <taxon>Eukaryota</taxon>
        <taxon>Metazoa</taxon>
        <taxon>Chordata</taxon>
        <taxon>Craniata</taxon>
        <taxon>Vertebrata</taxon>
        <taxon>Euteleostomi</taxon>
        <taxon>Actinopterygii</taxon>
        <taxon>Neopterygii</taxon>
        <taxon>Teleostei</taxon>
        <taxon>Neoteleostei</taxon>
        <taxon>Acanthomorphata</taxon>
        <taxon>Eupercaria</taxon>
        <taxon>Perciformes</taxon>
        <taxon>Cottioidei</taxon>
        <taxon>Cottales</taxon>
        <taxon>Liparidae</taxon>
        <taxon>Liparis</taxon>
    </lineage>
</organism>
<feature type="region of interest" description="Disordered" evidence="1">
    <location>
        <begin position="63"/>
        <end position="93"/>
    </location>
</feature>
<evidence type="ECO:0000256" key="1">
    <source>
        <dbReference type="SAM" id="MobiDB-lite"/>
    </source>
</evidence>
<evidence type="ECO:0000313" key="2">
    <source>
        <dbReference type="EMBL" id="TNN47131.1"/>
    </source>
</evidence>
<accession>A0A4Z2G1I1</accession>